<evidence type="ECO:0000313" key="2">
    <source>
        <dbReference type="Proteomes" id="UP000734343"/>
    </source>
</evidence>
<keyword evidence="2" id="KW-1185">Reference proteome</keyword>
<reference evidence="1 2" key="1">
    <citation type="submission" date="2021-03" db="EMBL/GenBank/DDBJ databases">
        <title>Five novel Rahnella species.</title>
        <authorList>
            <person name="Brady C."/>
            <person name="Asselin J."/>
            <person name="Beer S."/>
            <person name="Bruberg M.B."/>
            <person name="Crampton B."/>
            <person name="Venter S."/>
            <person name="Arnold D."/>
            <person name="Denman S."/>
        </authorList>
    </citation>
    <scope>NUCLEOTIDE SEQUENCE [LARGE SCALE GENOMIC DNA]</scope>
    <source>
        <strain evidence="1 2">H11b</strain>
    </source>
</reference>
<dbReference type="EMBL" id="JAFMOW010000060">
    <property type="protein sequence ID" value="MBU9855671.1"/>
    <property type="molecule type" value="Genomic_DNA"/>
</dbReference>
<protein>
    <submittedName>
        <fullName evidence="1">Uncharacterized protein</fullName>
    </submittedName>
</protein>
<sequence>MKRFFTIAFPVHPVIILYKNKFSREKNLWKKGNPIFSSKGQAEIARKRRTNDEAGGTIKLYNDYNFVQVWMRKILNSVASNVSKSTKCSIYSKAVTFTGRVSFICNGK</sequence>
<accession>A0ABS6LU90</accession>
<name>A0ABS6LU90_9GAMM</name>
<organism evidence="1 2">
    <name type="scientific">Rahnella bonaserana</name>
    <dbReference type="NCBI Taxonomy" id="2816248"/>
    <lineage>
        <taxon>Bacteria</taxon>
        <taxon>Pseudomonadati</taxon>
        <taxon>Pseudomonadota</taxon>
        <taxon>Gammaproteobacteria</taxon>
        <taxon>Enterobacterales</taxon>
        <taxon>Yersiniaceae</taxon>
        <taxon>Rahnella</taxon>
    </lineage>
</organism>
<gene>
    <name evidence="1" type="ORF">J1778_10310</name>
</gene>
<dbReference type="Proteomes" id="UP000734343">
    <property type="component" value="Unassembled WGS sequence"/>
</dbReference>
<comment type="caution">
    <text evidence="1">The sequence shown here is derived from an EMBL/GenBank/DDBJ whole genome shotgun (WGS) entry which is preliminary data.</text>
</comment>
<dbReference type="RefSeq" id="WP_217173104.1">
    <property type="nucleotide sequence ID" value="NZ_JAFMOW010000060.1"/>
</dbReference>
<evidence type="ECO:0000313" key="1">
    <source>
        <dbReference type="EMBL" id="MBU9855671.1"/>
    </source>
</evidence>
<proteinExistence type="predicted"/>